<dbReference type="Gene3D" id="3.30.1150.10">
    <property type="match status" value="1"/>
</dbReference>
<proteinExistence type="predicted"/>
<dbReference type="InterPro" id="IPR006260">
    <property type="entry name" value="TonB/TolA_C"/>
</dbReference>
<organism evidence="5 6">
    <name type="scientific">Verrucomicrobia subdivision 6 bacterium BACL9 MAG-120507-bin52</name>
    <dbReference type="NCBI Taxonomy" id="1655590"/>
    <lineage>
        <taxon>Bacteria</taxon>
        <taxon>Pseudomonadati</taxon>
        <taxon>Verrucomicrobiota</taxon>
        <taxon>Verrucomicrobiia</taxon>
        <taxon>Verrucomicrobiales</taxon>
        <taxon>Verrucomicrobia subdivision 6</taxon>
    </lineage>
</organism>
<dbReference type="AlphaFoldDB" id="A0A0R2RMN6"/>
<accession>A0A0R2RMN6</accession>
<name>A0A0R2RMN6_9BACT</name>
<gene>
    <name evidence="5" type="ORF">ABR82_03730</name>
</gene>
<comment type="subcellular location">
    <subcellularLocation>
        <location evidence="1">Membrane</location>
        <topology evidence="1">Single-pass membrane protein</topology>
    </subcellularLocation>
</comment>
<sequence length="241" mass="25956">MIRGIVPSRIGGRLLGFLLLSLGAHAVAFSIFRDPGDFSPLSSQGAGKVILSTMVAGEGGMADLFDPSAILLPSDQPTRLAPSVTLPWQGLAWPEKAITPAPYYRPLQVGQDAPLAVKATTATGLSLGRSQGPRSRPAQSKDETWWELTGDLRKRKTTKAIQLSKIKSANALEPTKARIGVDEDGAVRFVFLEGSAGDPAVDREALNLLRTWRFEPSPGNWIDWGRVRILWAVEPPEGAVP</sequence>
<comment type="caution">
    <text evidence="5">The sequence shown here is derived from an EMBL/GenBank/DDBJ whole genome shotgun (WGS) entry which is preliminary data.</text>
</comment>
<evidence type="ECO:0000256" key="1">
    <source>
        <dbReference type="ARBA" id="ARBA00004167"/>
    </source>
</evidence>
<evidence type="ECO:0000256" key="3">
    <source>
        <dbReference type="ARBA" id="ARBA00022989"/>
    </source>
</evidence>
<dbReference type="Proteomes" id="UP000051269">
    <property type="component" value="Unassembled WGS sequence"/>
</dbReference>
<evidence type="ECO:0000256" key="2">
    <source>
        <dbReference type="ARBA" id="ARBA00022692"/>
    </source>
</evidence>
<evidence type="ECO:0008006" key="7">
    <source>
        <dbReference type="Google" id="ProtNLM"/>
    </source>
</evidence>
<evidence type="ECO:0000313" key="5">
    <source>
        <dbReference type="EMBL" id="KRO61613.1"/>
    </source>
</evidence>
<dbReference type="GO" id="GO:0016020">
    <property type="term" value="C:membrane"/>
    <property type="evidence" value="ECO:0007669"/>
    <property type="project" value="UniProtKB-SubCell"/>
</dbReference>
<evidence type="ECO:0000256" key="4">
    <source>
        <dbReference type="ARBA" id="ARBA00023136"/>
    </source>
</evidence>
<dbReference type="EMBL" id="LIBO01000226">
    <property type="protein sequence ID" value="KRO61613.1"/>
    <property type="molecule type" value="Genomic_DNA"/>
</dbReference>
<protein>
    <recommendedName>
        <fullName evidence="7">TonB C-terminal domain-containing protein</fullName>
    </recommendedName>
</protein>
<keyword evidence="3" id="KW-1133">Transmembrane helix</keyword>
<keyword evidence="2" id="KW-0812">Transmembrane</keyword>
<reference evidence="5 6" key="1">
    <citation type="submission" date="2015-10" db="EMBL/GenBank/DDBJ databases">
        <title>Metagenome-Assembled Genomes uncover a global brackish microbiome.</title>
        <authorList>
            <person name="Hugerth L.W."/>
            <person name="Larsson J."/>
            <person name="Alneberg J."/>
            <person name="Lindh M.V."/>
            <person name="Legrand C."/>
            <person name="Pinhassi J."/>
            <person name="Andersson A.F."/>
        </authorList>
    </citation>
    <scope>NUCLEOTIDE SEQUENCE [LARGE SCALE GENOMIC DNA]</scope>
    <source>
        <strain evidence="5">BACL18 MAG-120507-bin52</strain>
    </source>
</reference>
<evidence type="ECO:0000313" key="6">
    <source>
        <dbReference type="Proteomes" id="UP000051269"/>
    </source>
</evidence>
<dbReference type="NCBIfam" id="TIGR01352">
    <property type="entry name" value="tonB_Cterm"/>
    <property type="match status" value="1"/>
</dbReference>
<dbReference type="SUPFAM" id="SSF74653">
    <property type="entry name" value="TolA/TonB C-terminal domain"/>
    <property type="match status" value="1"/>
</dbReference>
<keyword evidence="4" id="KW-0472">Membrane</keyword>